<reference evidence="6 7" key="1">
    <citation type="journal article" date="2012" name="Nat. Biotechnol.">
        <title>Draft genome sequence of pigeonpea (Cajanus cajan), an orphan legume crop of resource-poor farmers.</title>
        <authorList>
            <person name="Varshney R.K."/>
            <person name="Chen W."/>
            <person name="Li Y."/>
            <person name="Bharti A.K."/>
            <person name="Saxena R.K."/>
            <person name="Schlueter J.A."/>
            <person name="Donoghue M.T."/>
            <person name="Azam S."/>
            <person name="Fan G."/>
            <person name="Whaley A.M."/>
            <person name="Farmer A.D."/>
            <person name="Sheridan J."/>
            <person name="Iwata A."/>
            <person name="Tuteja R."/>
            <person name="Penmetsa R.V."/>
            <person name="Wu W."/>
            <person name="Upadhyaya H.D."/>
            <person name="Yang S.P."/>
            <person name="Shah T."/>
            <person name="Saxena K.B."/>
            <person name="Michael T."/>
            <person name="McCombie W.R."/>
            <person name="Yang B."/>
            <person name="Zhang G."/>
            <person name="Yang H."/>
            <person name="Wang J."/>
            <person name="Spillane C."/>
            <person name="Cook D.R."/>
            <person name="May G.D."/>
            <person name="Xu X."/>
            <person name="Jackson S.A."/>
        </authorList>
    </citation>
    <scope>NUCLEOTIDE SEQUENCE [LARGE SCALE GENOMIC DNA]</scope>
    <source>
        <strain evidence="7">cv. Asha</strain>
    </source>
</reference>
<keyword evidence="7" id="KW-1185">Reference proteome</keyword>
<sequence>MGISFSCPFAQYNDVEDGLDSVVVKSINFGNDEIKTPVRSVSFKNEDLEPTILKSLGSGKMTIEASVSFKRKDIDNIISTNNLSFDKEENMTISRTSKKSKEMDDLCFKSECQVETIQSALLNPNSPKHIAALKLQKVYKSFRTRRKLADCAILVEQSWWKLLDFAELKRSSISFFEIEKHETAVSRWSRARTRAAKVGKGLSKDDKAQKLALQHWLEAIDPRHRYGHNLHFYYDKWLQCQSREPFFYWLDIGEGKEVNLEKCPRSKLQQQCIKYLGPMERLAYEVVVEDGKFFYKKSGELLNTAEDAHAKWIFVLSTSKTLYVGKKTKGSFQHSSFLAGGATSSAGRLVVEHGVLKAVWPHSGHYRPTEENFKEFISFLQENNVSLSDVKMDPVDEADELRSLRSSGHLRSHSSEEDFTENMNGLEIEGTIIEDSVAAEKANLIKTEKASALMTPSTRQFQLLGRELSNLEIPKRVPELDHTNSEKNLCDDNDVETIPQESILKRINSHKEMKSYQLGKQLSCKWTTGAGPRIGCVRDYPCELQFRALEQVNLSPRSGSRNKSSFAPRTTTLLSSSDTNSSRSEFSPLFRGTSVIPVIHTS</sequence>
<dbReference type="EMBL" id="CM003607">
    <property type="protein sequence ID" value="KYP67663.1"/>
    <property type="molecule type" value="Genomic_DNA"/>
</dbReference>
<feature type="compositionally biased region" description="Low complexity" evidence="5">
    <location>
        <begin position="569"/>
        <end position="584"/>
    </location>
</feature>
<organism evidence="6 7">
    <name type="scientific">Cajanus cajan</name>
    <name type="common">Pigeon pea</name>
    <name type="synonym">Cajanus indicus</name>
    <dbReference type="NCBI Taxonomy" id="3821"/>
    <lineage>
        <taxon>Eukaryota</taxon>
        <taxon>Viridiplantae</taxon>
        <taxon>Streptophyta</taxon>
        <taxon>Embryophyta</taxon>
        <taxon>Tracheophyta</taxon>
        <taxon>Spermatophyta</taxon>
        <taxon>Magnoliopsida</taxon>
        <taxon>eudicotyledons</taxon>
        <taxon>Gunneridae</taxon>
        <taxon>Pentapetalae</taxon>
        <taxon>rosids</taxon>
        <taxon>fabids</taxon>
        <taxon>Fabales</taxon>
        <taxon>Fabaceae</taxon>
        <taxon>Papilionoideae</taxon>
        <taxon>50 kb inversion clade</taxon>
        <taxon>NPAAA clade</taxon>
        <taxon>indigoferoid/millettioid clade</taxon>
        <taxon>Phaseoleae</taxon>
        <taxon>Cajanus</taxon>
    </lineage>
</organism>
<gene>
    <name evidence="6" type="ORF">KK1_024013</name>
</gene>
<dbReference type="OMA" id="KWLQCQS"/>
<evidence type="ECO:0000256" key="1">
    <source>
        <dbReference type="ARBA" id="ARBA00004123"/>
    </source>
</evidence>
<dbReference type="Proteomes" id="UP000075243">
    <property type="component" value="Chromosome 5"/>
</dbReference>
<proteinExistence type="predicted"/>
<dbReference type="PANTHER" id="PTHR31250:SF14">
    <property type="entry name" value="IQ DOMAIN-CONTAINING PROTEIN IQM2"/>
    <property type="match status" value="1"/>
</dbReference>
<keyword evidence="4" id="KW-0539">Nucleus</keyword>
<dbReference type="Gramene" id="C.cajan_23327.t">
    <property type="protein sequence ID" value="C.cajan_23327.t"/>
    <property type="gene ID" value="C.cajan_23327"/>
</dbReference>
<feature type="region of interest" description="Disordered" evidence="5">
    <location>
        <begin position="554"/>
        <end position="585"/>
    </location>
</feature>
<evidence type="ECO:0000256" key="2">
    <source>
        <dbReference type="ARBA" id="ARBA00004496"/>
    </source>
</evidence>
<keyword evidence="3" id="KW-0963">Cytoplasm</keyword>
<evidence type="ECO:0000256" key="5">
    <source>
        <dbReference type="SAM" id="MobiDB-lite"/>
    </source>
</evidence>
<name>A0A151TKU1_CAJCA</name>
<evidence type="ECO:0000313" key="7">
    <source>
        <dbReference type="Proteomes" id="UP000075243"/>
    </source>
</evidence>
<dbReference type="GO" id="GO:0005737">
    <property type="term" value="C:cytoplasm"/>
    <property type="evidence" value="ECO:0007669"/>
    <property type="project" value="UniProtKB-SubCell"/>
</dbReference>
<evidence type="ECO:0000313" key="6">
    <source>
        <dbReference type="EMBL" id="KYP67663.1"/>
    </source>
</evidence>
<evidence type="ECO:0000256" key="3">
    <source>
        <dbReference type="ARBA" id="ARBA00022490"/>
    </source>
</evidence>
<evidence type="ECO:0000256" key="4">
    <source>
        <dbReference type="ARBA" id="ARBA00023242"/>
    </source>
</evidence>
<protein>
    <recommendedName>
        <fullName evidence="8">IQ domain-containing protein IQM2</fullName>
    </recommendedName>
</protein>
<dbReference type="AlphaFoldDB" id="A0A151TKU1"/>
<dbReference type="GO" id="GO:0005634">
    <property type="term" value="C:nucleus"/>
    <property type="evidence" value="ECO:0007669"/>
    <property type="project" value="UniProtKB-SubCell"/>
</dbReference>
<dbReference type="PANTHER" id="PTHR31250">
    <property type="entry name" value="IQ DOMAIN-CONTAINING PROTEIN IQM3"/>
    <property type="match status" value="1"/>
</dbReference>
<comment type="subcellular location">
    <subcellularLocation>
        <location evidence="2">Cytoplasm</location>
    </subcellularLocation>
    <subcellularLocation>
        <location evidence="1">Nucleus</location>
    </subcellularLocation>
</comment>
<dbReference type="InterPro" id="IPR044159">
    <property type="entry name" value="IQM"/>
</dbReference>
<evidence type="ECO:0008006" key="8">
    <source>
        <dbReference type="Google" id="ProtNLM"/>
    </source>
</evidence>
<accession>A0A151TKU1</accession>
<feature type="compositionally biased region" description="Polar residues" evidence="5">
    <location>
        <begin position="554"/>
        <end position="568"/>
    </location>
</feature>